<dbReference type="AlphaFoldDB" id="A0A4R8ZUP8"/>
<evidence type="ECO:0000313" key="3">
    <source>
        <dbReference type="Proteomes" id="UP000297447"/>
    </source>
</evidence>
<dbReference type="Proteomes" id="UP000297447">
    <property type="component" value="Unassembled WGS sequence"/>
</dbReference>
<evidence type="ECO:0000313" key="2">
    <source>
        <dbReference type="EMBL" id="TFD46355.1"/>
    </source>
</evidence>
<sequence>MKWLFSGLTLAALLSITGQSATAAPEAVTSPRADDRCTASDVQRIAHHFYDFGSDWTEDGSPEAIYAAHLFEDCQFRFYDNNDPEDNPNSPEIPHVFSQGGYFLGGIANWFTASEFEAEGLTESEAVALMKTWTDRVFWGPATATDAELKEIKVATTPYGDAFLDEDDPLAGKHSSVGNHRYVIFKANTLEPGDYRWRWERAAGGATYVFYGAVTVTP</sequence>
<keyword evidence="1" id="KW-0732">Signal</keyword>
<gene>
    <name evidence="2" type="ORF">E3T55_17230</name>
</gene>
<proteinExistence type="predicted"/>
<reference evidence="2 3" key="1">
    <citation type="submission" date="2019-03" db="EMBL/GenBank/DDBJ databases">
        <title>Genomics of glacier-inhabiting Cryobacterium strains.</title>
        <authorList>
            <person name="Liu Q."/>
            <person name="Xin Y.-H."/>
        </authorList>
    </citation>
    <scope>NUCLEOTIDE SEQUENCE [LARGE SCALE GENOMIC DNA]</scope>
    <source>
        <strain evidence="2 3">Hh14</strain>
    </source>
</reference>
<feature type="chain" id="PRO_5020706507" description="Tat pathway signal sequence domain protein" evidence="1">
    <location>
        <begin position="24"/>
        <end position="218"/>
    </location>
</feature>
<dbReference type="RefSeq" id="WP_134520783.1">
    <property type="nucleotide sequence ID" value="NZ_SOHE01000074.1"/>
</dbReference>
<evidence type="ECO:0000256" key="1">
    <source>
        <dbReference type="SAM" id="SignalP"/>
    </source>
</evidence>
<comment type="caution">
    <text evidence="2">The sequence shown here is derived from an EMBL/GenBank/DDBJ whole genome shotgun (WGS) entry which is preliminary data.</text>
</comment>
<accession>A0A4R8ZUP8</accession>
<evidence type="ECO:0008006" key="4">
    <source>
        <dbReference type="Google" id="ProtNLM"/>
    </source>
</evidence>
<organism evidence="2 3">
    <name type="scientific">Cryobacterium frigoriphilum</name>
    <dbReference type="NCBI Taxonomy" id="1259150"/>
    <lineage>
        <taxon>Bacteria</taxon>
        <taxon>Bacillati</taxon>
        <taxon>Actinomycetota</taxon>
        <taxon>Actinomycetes</taxon>
        <taxon>Micrococcales</taxon>
        <taxon>Microbacteriaceae</taxon>
        <taxon>Cryobacterium</taxon>
    </lineage>
</organism>
<dbReference type="EMBL" id="SOHE01000074">
    <property type="protein sequence ID" value="TFD46355.1"/>
    <property type="molecule type" value="Genomic_DNA"/>
</dbReference>
<keyword evidence="3" id="KW-1185">Reference proteome</keyword>
<feature type="signal peptide" evidence="1">
    <location>
        <begin position="1"/>
        <end position="23"/>
    </location>
</feature>
<protein>
    <recommendedName>
        <fullName evidence="4">Tat pathway signal sequence domain protein</fullName>
    </recommendedName>
</protein>
<name>A0A4R8ZUP8_9MICO</name>